<dbReference type="EMBL" id="BAAAQD010000011">
    <property type="protein sequence ID" value="GAA1531658.1"/>
    <property type="molecule type" value="Genomic_DNA"/>
</dbReference>
<comment type="caution">
    <text evidence="2">The sequence shown here is derived from an EMBL/GenBank/DDBJ whole genome shotgun (WGS) entry which is preliminary data.</text>
</comment>
<gene>
    <name evidence="2" type="ORF">GCM10009827_056780</name>
</gene>
<dbReference type="InterPro" id="IPR012951">
    <property type="entry name" value="BBE"/>
</dbReference>
<evidence type="ECO:0000259" key="1">
    <source>
        <dbReference type="Pfam" id="PF08031"/>
    </source>
</evidence>
<dbReference type="Pfam" id="PF08031">
    <property type="entry name" value="BBE"/>
    <property type="match status" value="1"/>
</dbReference>
<accession>A0ABP4LVV7</accession>
<dbReference type="Proteomes" id="UP001501470">
    <property type="component" value="Unassembled WGS sequence"/>
</dbReference>
<organism evidence="2 3">
    <name type="scientific">Dactylosporangium maewongense</name>
    <dbReference type="NCBI Taxonomy" id="634393"/>
    <lineage>
        <taxon>Bacteria</taxon>
        <taxon>Bacillati</taxon>
        <taxon>Actinomycetota</taxon>
        <taxon>Actinomycetes</taxon>
        <taxon>Micromonosporales</taxon>
        <taxon>Micromonosporaceae</taxon>
        <taxon>Dactylosporangium</taxon>
    </lineage>
</organism>
<dbReference type="Gene3D" id="3.30.465.10">
    <property type="match status" value="1"/>
</dbReference>
<reference evidence="3" key="1">
    <citation type="journal article" date="2019" name="Int. J. Syst. Evol. Microbiol.">
        <title>The Global Catalogue of Microorganisms (GCM) 10K type strain sequencing project: providing services to taxonomists for standard genome sequencing and annotation.</title>
        <authorList>
            <consortium name="The Broad Institute Genomics Platform"/>
            <consortium name="The Broad Institute Genome Sequencing Center for Infectious Disease"/>
            <person name="Wu L."/>
            <person name="Ma J."/>
        </authorList>
    </citation>
    <scope>NUCLEOTIDE SEQUENCE [LARGE SCALE GENOMIC DNA]</scope>
    <source>
        <strain evidence="3">JCM 15933</strain>
    </source>
</reference>
<sequence>MGGAYNRVAPHATAFVHRAERFLLHHVATADPGDAPEALRWLDGSYRLPAPWRSGGVYQNFPDPDLPDAAEAYFGANLPRLRAVKAAYDPDGCFGTL</sequence>
<dbReference type="InterPro" id="IPR016169">
    <property type="entry name" value="FAD-bd_PCMH_sub2"/>
</dbReference>
<proteinExistence type="predicted"/>
<evidence type="ECO:0000313" key="3">
    <source>
        <dbReference type="Proteomes" id="UP001501470"/>
    </source>
</evidence>
<name>A0ABP4LVV7_9ACTN</name>
<protein>
    <recommendedName>
        <fullName evidence="1">Berberine/berberine-like domain-containing protein</fullName>
    </recommendedName>
</protein>
<feature type="domain" description="Berberine/berberine-like" evidence="1">
    <location>
        <begin position="57"/>
        <end position="94"/>
    </location>
</feature>
<keyword evidence="3" id="KW-1185">Reference proteome</keyword>
<dbReference type="Gene3D" id="3.40.462.20">
    <property type="match status" value="1"/>
</dbReference>
<evidence type="ECO:0000313" key="2">
    <source>
        <dbReference type="EMBL" id="GAA1531658.1"/>
    </source>
</evidence>